<evidence type="ECO:0000259" key="4">
    <source>
        <dbReference type="PROSITE" id="PS50048"/>
    </source>
</evidence>
<dbReference type="CDD" id="cd12148">
    <property type="entry name" value="fungal_TF_MHR"/>
    <property type="match status" value="1"/>
</dbReference>
<feature type="region of interest" description="Disordered" evidence="3">
    <location>
        <begin position="1030"/>
        <end position="1062"/>
    </location>
</feature>
<organism evidence="5 6">
    <name type="scientific">Diplodia corticola</name>
    <dbReference type="NCBI Taxonomy" id="236234"/>
    <lineage>
        <taxon>Eukaryota</taxon>
        <taxon>Fungi</taxon>
        <taxon>Dikarya</taxon>
        <taxon>Ascomycota</taxon>
        <taxon>Pezizomycotina</taxon>
        <taxon>Dothideomycetes</taxon>
        <taxon>Dothideomycetes incertae sedis</taxon>
        <taxon>Botryosphaeriales</taxon>
        <taxon>Botryosphaeriaceae</taxon>
        <taxon>Diplodia</taxon>
    </lineage>
</organism>
<dbReference type="PROSITE" id="PS00463">
    <property type="entry name" value="ZN2_CY6_FUNGAL_1"/>
    <property type="match status" value="1"/>
</dbReference>
<dbReference type="Gene3D" id="4.10.240.10">
    <property type="entry name" value="Zn(2)-C6 fungal-type DNA-binding domain"/>
    <property type="match status" value="1"/>
</dbReference>
<keyword evidence="2" id="KW-0539">Nucleus</keyword>
<feature type="compositionally biased region" description="Gly residues" evidence="3">
    <location>
        <begin position="943"/>
        <end position="953"/>
    </location>
</feature>
<dbReference type="AlphaFoldDB" id="A0A1J9QQU4"/>
<dbReference type="GO" id="GO:0000981">
    <property type="term" value="F:DNA-binding transcription factor activity, RNA polymerase II-specific"/>
    <property type="evidence" value="ECO:0007669"/>
    <property type="project" value="InterPro"/>
</dbReference>
<protein>
    <submittedName>
        <fullName evidence="5">C6 transcription factor</fullName>
    </submittedName>
</protein>
<feature type="compositionally biased region" description="Basic and acidic residues" evidence="3">
    <location>
        <begin position="410"/>
        <end position="420"/>
    </location>
</feature>
<dbReference type="PANTHER" id="PTHR47783">
    <property type="entry name" value="ZN(II)2CYS6 TRANSCRIPTION FACTOR (EUROFUNG)-RELATED"/>
    <property type="match status" value="1"/>
</dbReference>
<dbReference type="GO" id="GO:0008270">
    <property type="term" value="F:zinc ion binding"/>
    <property type="evidence" value="ECO:0007669"/>
    <property type="project" value="InterPro"/>
</dbReference>
<dbReference type="InterPro" id="IPR001138">
    <property type="entry name" value="Zn2Cys6_DnaBD"/>
</dbReference>
<dbReference type="GO" id="GO:0006351">
    <property type="term" value="P:DNA-templated transcription"/>
    <property type="evidence" value="ECO:0007669"/>
    <property type="project" value="InterPro"/>
</dbReference>
<feature type="compositionally biased region" description="Low complexity" evidence="3">
    <location>
        <begin position="108"/>
        <end position="124"/>
    </location>
</feature>
<feature type="region of interest" description="Disordered" evidence="3">
    <location>
        <begin position="858"/>
        <end position="909"/>
    </location>
</feature>
<gene>
    <name evidence="5" type="ORF">BKCO1_5500029</name>
</gene>
<feature type="region of interest" description="Disordered" evidence="3">
    <location>
        <begin position="402"/>
        <end position="436"/>
    </location>
</feature>
<dbReference type="GO" id="GO:0003677">
    <property type="term" value="F:DNA binding"/>
    <property type="evidence" value="ECO:0007669"/>
    <property type="project" value="InterPro"/>
</dbReference>
<feature type="compositionally biased region" description="Polar residues" evidence="3">
    <location>
        <begin position="858"/>
        <end position="885"/>
    </location>
</feature>
<dbReference type="Proteomes" id="UP000183809">
    <property type="component" value="Unassembled WGS sequence"/>
</dbReference>
<dbReference type="SMART" id="SM00906">
    <property type="entry name" value="Fungal_trans"/>
    <property type="match status" value="1"/>
</dbReference>
<feature type="region of interest" description="Disordered" evidence="3">
    <location>
        <begin position="649"/>
        <end position="693"/>
    </location>
</feature>
<feature type="compositionally biased region" description="Polar residues" evidence="3">
    <location>
        <begin position="649"/>
        <end position="676"/>
    </location>
</feature>
<evidence type="ECO:0000313" key="5">
    <source>
        <dbReference type="EMBL" id="OJD30824.1"/>
    </source>
</evidence>
<comment type="caution">
    <text evidence="5">The sequence shown here is derived from an EMBL/GenBank/DDBJ whole genome shotgun (WGS) entry which is preliminary data.</text>
</comment>
<keyword evidence="6" id="KW-1185">Reference proteome</keyword>
<dbReference type="PANTHER" id="PTHR47783:SF1">
    <property type="entry name" value="ZN(II)2CYS6 TRANSCRIPTION FACTOR (EUROFUNG)"/>
    <property type="match status" value="1"/>
</dbReference>
<evidence type="ECO:0000256" key="1">
    <source>
        <dbReference type="ARBA" id="ARBA00022723"/>
    </source>
</evidence>
<dbReference type="STRING" id="236234.A0A1J9QQU4"/>
<feature type="region of interest" description="Disordered" evidence="3">
    <location>
        <begin position="924"/>
        <end position="986"/>
    </location>
</feature>
<dbReference type="SUPFAM" id="SSF57701">
    <property type="entry name" value="Zn2/Cys6 DNA-binding domain"/>
    <property type="match status" value="1"/>
</dbReference>
<dbReference type="GeneID" id="31017580"/>
<name>A0A1J9QQU4_9PEZI</name>
<reference evidence="5 6" key="1">
    <citation type="submission" date="2016-10" db="EMBL/GenBank/DDBJ databases">
        <title>Proteomics and genomics reveal pathogen-plant mechanisms compatible with a hemibiotrophic lifestyle of Diplodia corticola.</title>
        <authorList>
            <person name="Fernandes I."/>
            <person name="De Jonge R."/>
            <person name="Van De Peer Y."/>
            <person name="Devreese B."/>
            <person name="Alves A."/>
            <person name="Esteves A.C."/>
        </authorList>
    </citation>
    <scope>NUCLEOTIDE SEQUENCE [LARGE SCALE GENOMIC DNA]</scope>
    <source>
        <strain evidence="5 6">CBS 112549</strain>
    </source>
</reference>
<dbReference type="InterPro" id="IPR007219">
    <property type="entry name" value="XnlR_reg_dom"/>
</dbReference>
<dbReference type="PROSITE" id="PS50048">
    <property type="entry name" value="ZN2_CY6_FUNGAL_2"/>
    <property type="match status" value="1"/>
</dbReference>
<dbReference type="InterPro" id="IPR036864">
    <property type="entry name" value="Zn2-C6_fun-type_DNA-bd_sf"/>
</dbReference>
<dbReference type="Pfam" id="PF04082">
    <property type="entry name" value="Fungal_trans"/>
    <property type="match status" value="1"/>
</dbReference>
<evidence type="ECO:0000256" key="2">
    <source>
        <dbReference type="ARBA" id="ARBA00023242"/>
    </source>
</evidence>
<proteinExistence type="predicted"/>
<evidence type="ECO:0000313" key="6">
    <source>
        <dbReference type="Proteomes" id="UP000183809"/>
    </source>
</evidence>
<dbReference type="Pfam" id="PF00172">
    <property type="entry name" value="Zn_clus"/>
    <property type="match status" value="1"/>
</dbReference>
<dbReference type="SMART" id="SM00066">
    <property type="entry name" value="GAL4"/>
    <property type="match status" value="1"/>
</dbReference>
<feature type="domain" description="Zn(2)-C6 fungal-type" evidence="4">
    <location>
        <begin position="39"/>
        <end position="67"/>
    </location>
</feature>
<keyword evidence="1" id="KW-0479">Metal-binding</keyword>
<dbReference type="RefSeq" id="XP_020127084.1">
    <property type="nucleotide sequence ID" value="XM_020277319.1"/>
</dbReference>
<sequence>MAAMAPDPSTGQALPQPKAIRFVTNHDGPYAKRRRINSACLTCRRRKTRCSGERPACETCLKNNHTCGGYGPDTDQPKDSSAPGSVGERRTSVATNPARRPSVAVARGPTPGQLQQTQQHQHQQAESVGIAHPRLAHDPPIDSPIIDPALESSFNGPASAGGDEGSQASSRLSLSLSIRNRMPYFRYFGPTAIMPGFKQMVVKVKGKQHSTGGTSTNDASLGRVTSQQSATENPTPIELPIYDASPVPPPPLLTHLCKTFFAHLGCNFPFLQEVRFMRDLEEKQVDAILVDSVCALAARFSTDPMLVGARQCDGDAEQPETPSSEYGQQFALRAKSAIVDTFACPSVAVVQAALLLAYDEFGGSRDSGLWMYLGIAIRMAQDLGMQTLQGLRYEGRGGPTPGSIKYISSRKKENVHHDEPAAPSPEVSDPQAAEEQRAVERERIDTFWAVFFLDRVVSSGTGRPVSLRDSDIELSFPSLDSADPSTGWPVPYPALIRVIHLYGRVTDLLNGIKEVSHVTPDVIKRLAFMESLLTDIYQNLSSRLHFNVLNFQHYLKNGQGTNFILLHFWFHTLIVLLHQPTLLKTFEGGIQQLLPNSHELSLSSAKTIADILAFAELADAKAGLGNPFTSQPIYIAACAFLKETAMQSASSNPHSRQGSPPSNSWGRENSSDSSVQRADARDGRTQTVSAEKQQKHTLLATAANQNYQRCYRALESLETYWAGVKYILTVLDQKAKGVVDPLLYTREEMECALEVPQIEPSFDTPGWRRKLSWGAYIGPQDHAQKDQGPVAAFKSSRGANFGIPGSVIGDPGQAIGWSLTGTMNSPSTSLAVMWPTETRDSGPRRPQDGMDASISSVMAQAPTSPQQQRNVSTPLPRYPNSTQIFAQPGATAPSMQPPPPPGGSSAYLSDSTLVSDADLLLNLHSPYSTTSSPAGGRPPPPGGGGGGGGGGGATAPSSAVNQQSPTGPYPSQMTAPPGQPHVGPIPFADMMVESQDIDMSALGDNMMSWLEWVPHEYISFFDPATGTAAAATAADGGGMGTGTAAPGQQTSGPGQAEQRRDE</sequence>
<dbReference type="EMBL" id="MNUE01000055">
    <property type="protein sequence ID" value="OJD30824.1"/>
    <property type="molecule type" value="Genomic_DNA"/>
</dbReference>
<feature type="region of interest" description="Disordered" evidence="3">
    <location>
        <begin position="63"/>
        <end position="168"/>
    </location>
</feature>
<accession>A0A1J9QQU4</accession>
<feature type="compositionally biased region" description="Polar residues" evidence="3">
    <location>
        <begin position="960"/>
        <end position="974"/>
    </location>
</feature>
<evidence type="ECO:0000256" key="3">
    <source>
        <dbReference type="SAM" id="MobiDB-lite"/>
    </source>
</evidence>
<dbReference type="CDD" id="cd00067">
    <property type="entry name" value="GAL4"/>
    <property type="match status" value="1"/>
</dbReference>
<dbReference type="OrthoDB" id="2354469at2759"/>